<evidence type="ECO:0000313" key="2">
    <source>
        <dbReference type="Proteomes" id="UP000016587"/>
    </source>
</evidence>
<accession>T2GBV4</accession>
<reference evidence="2" key="2">
    <citation type="submission" date="2013-07" db="EMBL/GenBank/DDBJ databases">
        <authorList>
            <person name="Morais-Silva F.O."/>
            <person name="Rezende A.M."/>
            <person name="Pimentel C."/>
            <person name="Resende D.M."/>
            <person name="Santos C.I."/>
            <person name="Clemente C."/>
            <person name="de Oliveira L.M."/>
            <person name="da Silva S.M."/>
            <person name="Costa D.A."/>
            <person name="Varela-Raposo A."/>
            <person name="Horacio E.C.A."/>
            <person name="Matos M."/>
            <person name="Flores O."/>
            <person name="Ruiz J.C."/>
            <person name="Rodrigues-Pousada C."/>
        </authorList>
    </citation>
    <scope>NUCLEOTIDE SEQUENCE [LARGE SCALE GENOMIC DNA]</scope>
    <source>
        <strain evidence="2">ATCC 19364 / DSM 1382 / NCIMB 9332 / VKM B-1759</strain>
    </source>
</reference>
<protein>
    <submittedName>
        <fullName evidence="1">Uncharacterized protein</fullName>
    </submittedName>
</protein>
<dbReference type="Proteomes" id="UP000016587">
    <property type="component" value="Chromosome"/>
</dbReference>
<sequence>MTVHRYVDWPISHFPASQECTFPVGKEFGGPESA</sequence>
<dbReference type="HOGENOM" id="CLU_3373396_0_0_7"/>
<dbReference type="KEGG" id="dgg:DGI_1566"/>
<evidence type="ECO:0000313" key="1">
    <source>
        <dbReference type="EMBL" id="AGW13402.1"/>
    </source>
</evidence>
<name>T2GBV4_MEGG1</name>
<dbReference type="PATRIC" id="fig|1121448.10.peg.1558"/>
<dbReference type="AlphaFoldDB" id="T2GBV4"/>
<keyword evidence="2" id="KW-1185">Reference proteome</keyword>
<proteinExistence type="predicted"/>
<reference evidence="1 2" key="1">
    <citation type="journal article" date="2013" name="J. Bacteriol.">
        <title>Roles of HynAB and Ech, the only two hydrogenases found in the model sulfate reducer Desulfovibrio gigas.</title>
        <authorList>
            <person name="Morais-Silva F.O."/>
            <person name="Santos C.I."/>
            <person name="Rodrigues R."/>
            <person name="Pereira I.A."/>
            <person name="Rodrigues-Pousada C."/>
        </authorList>
    </citation>
    <scope>NUCLEOTIDE SEQUENCE [LARGE SCALE GENOMIC DNA]</scope>
    <source>
        <strain evidence="2">ATCC 19364 / DSM 1382 / NCIMB 9332 / VKM B-1759</strain>
    </source>
</reference>
<dbReference type="EMBL" id="CP006585">
    <property type="protein sequence ID" value="AGW13402.1"/>
    <property type="molecule type" value="Genomic_DNA"/>
</dbReference>
<dbReference type="STRING" id="1121448.DGI_1566"/>
<gene>
    <name evidence="1" type="ORF">DGI_1566</name>
</gene>
<organism evidence="1 2">
    <name type="scientific">Megalodesulfovibrio gigas (strain ATCC 19364 / DSM 1382 / NCIMB 9332 / VKM B-1759)</name>
    <name type="common">Desulfovibrio gigas</name>
    <dbReference type="NCBI Taxonomy" id="1121448"/>
    <lineage>
        <taxon>Bacteria</taxon>
        <taxon>Pseudomonadati</taxon>
        <taxon>Thermodesulfobacteriota</taxon>
        <taxon>Desulfovibrionia</taxon>
        <taxon>Desulfovibrionales</taxon>
        <taxon>Desulfovibrionaceae</taxon>
        <taxon>Megalodesulfovibrio</taxon>
    </lineage>
</organism>